<gene>
    <name evidence="1" type="ORF">CYLTODRAFT_445192</name>
</gene>
<reference evidence="1 2" key="1">
    <citation type="journal article" date="2015" name="Fungal Genet. Biol.">
        <title>Evolution of novel wood decay mechanisms in Agaricales revealed by the genome sequences of Fistulina hepatica and Cylindrobasidium torrendii.</title>
        <authorList>
            <person name="Floudas D."/>
            <person name="Held B.W."/>
            <person name="Riley R."/>
            <person name="Nagy L.G."/>
            <person name="Koehler G."/>
            <person name="Ransdell A.S."/>
            <person name="Younus H."/>
            <person name="Chow J."/>
            <person name="Chiniquy J."/>
            <person name="Lipzen A."/>
            <person name="Tritt A."/>
            <person name="Sun H."/>
            <person name="Haridas S."/>
            <person name="LaButti K."/>
            <person name="Ohm R.A."/>
            <person name="Kues U."/>
            <person name="Blanchette R.A."/>
            <person name="Grigoriev I.V."/>
            <person name="Minto R.E."/>
            <person name="Hibbett D.S."/>
        </authorList>
    </citation>
    <scope>NUCLEOTIDE SEQUENCE [LARGE SCALE GENOMIC DNA]</scope>
    <source>
        <strain evidence="1 2">FP15055 ss-10</strain>
    </source>
</reference>
<name>A0A0D7B688_9AGAR</name>
<evidence type="ECO:0000313" key="2">
    <source>
        <dbReference type="Proteomes" id="UP000054007"/>
    </source>
</evidence>
<protein>
    <submittedName>
        <fullName evidence="1">Uncharacterized protein</fullName>
    </submittedName>
</protein>
<dbReference type="AlphaFoldDB" id="A0A0D7B688"/>
<dbReference type="Proteomes" id="UP000054007">
    <property type="component" value="Unassembled WGS sequence"/>
</dbReference>
<dbReference type="EMBL" id="KN880580">
    <property type="protein sequence ID" value="KIY65705.1"/>
    <property type="molecule type" value="Genomic_DNA"/>
</dbReference>
<organism evidence="1 2">
    <name type="scientific">Cylindrobasidium torrendii FP15055 ss-10</name>
    <dbReference type="NCBI Taxonomy" id="1314674"/>
    <lineage>
        <taxon>Eukaryota</taxon>
        <taxon>Fungi</taxon>
        <taxon>Dikarya</taxon>
        <taxon>Basidiomycota</taxon>
        <taxon>Agaricomycotina</taxon>
        <taxon>Agaricomycetes</taxon>
        <taxon>Agaricomycetidae</taxon>
        <taxon>Agaricales</taxon>
        <taxon>Marasmiineae</taxon>
        <taxon>Physalacriaceae</taxon>
        <taxon>Cylindrobasidium</taxon>
    </lineage>
</organism>
<dbReference type="OrthoDB" id="3145912at2759"/>
<keyword evidence="2" id="KW-1185">Reference proteome</keyword>
<sequence length="301" mass="33545">MSVQQAASSSLDPSQPFLPAELLDIILKLSFQNPKATLINIALVCWAFHDIIYPALHASLVLNTWRASKSFCARMHAPETGNDFLTFISSSVRVLRVEFVEDCIDLLNACPLVTALWMPDGLDMRYTFNRSLTRLSVATLNRDTMEDLPKTITHLEVRNVYGMRTELIDLASATEHLPLLTHFAMRTLEGPSAISQFASSASIFPVSMPQTVQCIVLCIDGLAAPGRTDWDTPGEAISAVADPRVVFMALNVEFKKVKGILTYPEMHWPSEDWIAGWAEDNDMWTFAERALAQKGWFVAPL</sequence>
<proteinExistence type="predicted"/>
<accession>A0A0D7B688</accession>
<evidence type="ECO:0000313" key="1">
    <source>
        <dbReference type="EMBL" id="KIY65705.1"/>
    </source>
</evidence>